<feature type="compositionally biased region" description="Basic and acidic residues" evidence="10">
    <location>
        <begin position="425"/>
        <end position="445"/>
    </location>
</feature>
<dbReference type="SMART" id="SM00487">
    <property type="entry name" value="DEXDc"/>
    <property type="match status" value="1"/>
</dbReference>
<dbReference type="GO" id="GO:0008094">
    <property type="term" value="F:ATP-dependent activity, acting on DNA"/>
    <property type="evidence" value="ECO:0007669"/>
    <property type="project" value="TreeGrafter"/>
</dbReference>
<keyword evidence="7" id="KW-0862">Zinc</keyword>
<feature type="compositionally biased region" description="Polar residues" evidence="10">
    <location>
        <begin position="344"/>
        <end position="358"/>
    </location>
</feature>
<keyword evidence="15" id="KW-1185">Reference proteome</keyword>
<dbReference type="InterPro" id="IPR050628">
    <property type="entry name" value="SNF2_RAD54_helicase_TF"/>
</dbReference>
<feature type="domain" description="Helicase C-terminal" evidence="13">
    <location>
        <begin position="792"/>
        <end position="958"/>
    </location>
</feature>
<dbReference type="CDD" id="cd18008">
    <property type="entry name" value="DEXDc_SHPRH-like"/>
    <property type="match status" value="1"/>
</dbReference>
<evidence type="ECO:0000256" key="6">
    <source>
        <dbReference type="ARBA" id="ARBA00022806"/>
    </source>
</evidence>
<feature type="compositionally biased region" description="Basic residues" evidence="10">
    <location>
        <begin position="453"/>
        <end position="469"/>
    </location>
</feature>
<dbReference type="PROSITE" id="PS51192">
    <property type="entry name" value="HELICASE_ATP_BIND_1"/>
    <property type="match status" value="1"/>
</dbReference>
<comment type="caution">
    <text evidence="14">The sequence shown here is derived from an EMBL/GenBank/DDBJ whole genome shotgun (WGS) entry which is preliminary data.</text>
</comment>
<name>A0A833QTH2_9POAL</name>
<evidence type="ECO:0000259" key="11">
    <source>
        <dbReference type="PROSITE" id="PS50089"/>
    </source>
</evidence>
<dbReference type="GO" id="GO:0005634">
    <property type="term" value="C:nucleus"/>
    <property type="evidence" value="ECO:0007669"/>
    <property type="project" value="TreeGrafter"/>
</dbReference>
<keyword evidence="5" id="KW-0378">Hydrolase</keyword>
<keyword evidence="4 9" id="KW-0863">Zinc-finger</keyword>
<dbReference type="PANTHER" id="PTHR45626">
    <property type="entry name" value="TRANSCRIPTION TERMINATION FACTOR 2-RELATED"/>
    <property type="match status" value="1"/>
</dbReference>
<dbReference type="Pfam" id="PF00176">
    <property type="entry name" value="SNF2-rel_dom"/>
    <property type="match status" value="1"/>
</dbReference>
<evidence type="ECO:0000259" key="12">
    <source>
        <dbReference type="PROSITE" id="PS51192"/>
    </source>
</evidence>
<dbReference type="GO" id="GO:0004386">
    <property type="term" value="F:helicase activity"/>
    <property type="evidence" value="ECO:0007669"/>
    <property type="project" value="UniProtKB-KW"/>
</dbReference>
<evidence type="ECO:0000256" key="9">
    <source>
        <dbReference type="PROSITE-ProRule" id="PRU00175"/>
    </source>
</evidence>
<evidence type="ECO:0000256" key="1">
    <source>
        <dbReference type="ARBA" id="ARBA00008438"/>
    </source>
</evidence>
<dbReference type="OrthoDB" id="448448at2759"/>
<dbReference type="FunFam" id="3.40.50.10810:FF:000068">
    <property type="entry name" value="SNF2 domain-containing protein / helicase domain-containing protein / zinc finger protein-like protein"/>
    <property type="match status" value="1"/>
</dbReference>
<dbReference type="SMART" id="SM00184">
    <property type="entry name" value="RING"/>
    <property type="match status" value="1"/>
</dbReference>
<dbReference type="EMBL" id="SWLB01000017">
    <property type="protein sequence ID" value="KAF3327706.1"/>
    <property type="molecule type" value="Genomic_DNA"/>
</dbReference>
<evidence type="ECO:0000256" key="2">
    <source>
        <dbReference type="ARBA" id="ARBA00022723"/>
    </source>
</evidence>
<gene>
    <name evidence="14" type="ORF">FCM35_KLT07824</name>
</gene>
<dbReference type="PROSITE" id="PS51194">
    <property type="entry name" value="HELICASE_CTER"/>
    <property type="match status" value="1"/>
</dbReference>
<dbReference type="SUPFAM" id="SSF52540">
    <property type="entry name" value="P-loop containing nucleoside triphosphate hydrolases"/>
    <property type="match status" value="2"/>
</dbReference>
<keyword evidence="8" id="KW-0067">ATP-binding</keyword>
<dbReference type="PROSITE" id="PS50089">
    <property type="entry name" value="ZF_RING_2"/>
    <property type="match status" value="1"/>
</dbReference>
<feature type="compositionally biased region" description="Low complexity" evidence="10">
    <location>
        <begin position="1"/>
        <end position="11"/>
    </location>
</feature>
<dbReference type="Gene3D" id="3.40.50.10810">
    <property type="entry name" value="Tandem AAA-ATPase domain"/>
    <property type="match status" value="3"/>
</dbReference>
<evidence type="ECO:0000313" key="15">
    <source>
        <dbReference type="Proteomes" id="UP000623129"/>
    </source>
</evidence>
<evidence type="ECO:0000256" key="5">
    <source>
        <dbReference type="ARBA" id="ARBA00022801"/>
    </source>
</evidence>
<dbReference type="AlphaFoldDB" id="A0A833QTH2"/>
<evidence type="ECO:0000313" key="14">
    <source>
        <dbReference type="EMBL" id="KAF3327706.1"/>
    </source>
</evidence>
<dbReference type="InterPro" id="IPR000330">
    <property type="entry name" value="SNF2_N"/>
</dbReference>
<evidence type="ECO:0000256" key="8">
    <source>
        <dbReference type="ARBA" id="ARBA00022840"/>
    </source>
</evidence>
<dbReference type="InterPro" id="IPR049730">
    <property type="entry name" value="SNF2/RAD54-like_C"/>
</dbReference>
<dbReference type="InterPro" id="IPR001841">
    <property type="entry name" value="Znf_RING"/>
</dbReference>
<dbReference type="CDD" id="cd18793">
    <property type="entry name" value="SF2_C_SNF"/>
    <property type="match status" value="1"/>
</dbReference>
<dbReference type="InterPro" id="IPR014001">
    <property type="entry name" value="Helicase_ATP-bd"/>
</dbReference>
<keyword evidence="3" id="KW-0547">Nucleotide-binding</keyword>
<evidence type="ECO:0000256" key="3">
    <source>
        <dbReference type="ARBA" id="ARBA00022741"/>
    </source>
</evidence>
<comment type="similarity">
    <text evidence="1">Belongs to the SNF2/RAD54 helicase family. RAD16 subfamily.</text>
</comment>
<dbReference type="SMART" id="SM00490">
    <property type="entry name" value="HELICc"/>
    <property type="match status" value="1"/>
</dbReference>
<feature type="domain" description="Helicase ATP-binding" evidence="12">
    <location>
        <begin position="260"/>
        <end position="543"/>
    </location>
</feature>
<feature type="region of interest" description="Disordered" evidence="10">
    <location>
        <begin position="422"/>
        <end position="478"/>
    </location>
</feature>
<dbReference type="InterPro" id="IPR001650">
    <property type="entry name" value="Helicase_C-like"/>
</dbReference>
<protein>
    <submittedName>
        <fullName evidence="14">SWI/SNF-related matrix-associated actin-dependent regulator</fullName>
    </submittedName>
</protein>
<keyword evidence="6" id="KW-0347">Helicase</keyword>
<dbReference type="InterPro" id="IPR027417">
    <property type="entry name" value="P-loop_NTPase"/>
</dbReference>
<dbReference type="GO" id="GO:0016787">
    <property type="term" value="F:hydrolase activity"/>
    <property type="evidence" value="ECO:0007669"/>
    <property type="project" value="UniProtKB-KW"/>
</dbReference>
<dbReference type="InterPro" id="IPR017907">
    <property type="entry name" value="Znf_RING_CS"/>
</dbReference>
<dbReference type="Gene3D" id="3.40.50.300">
    <property type="entry name" value="P-loop containing nucleotide triphosphate hydrolases"/>
    <property type="match status" value="1"/>
</dbReference>
<evidence type="ECO:0000256" key="10">
    <source>
        <dbReference type="SAM" id="MobiDB-lite"/>
    </source>
</evidence>
<dbReference type="PANTHER" id="PTHR45626:SF24">
    <property type="entry name" value="HELICASE-LIKE TRANSCRIPTION FACTOR CHR28-RELATED"/>
    <property type="match status" value="1"/>
</dbReference>
<dbReference type="Gene3D" id="3.30.40.10">
    <property type="entry name" value="Zinc/RING finger domain, C3HC4 (zinc finger)"/>
    <property type="match status" value="1"/>
</dbReference>
<sequence>MNNFIDIGSSSEDSDDDIQIGFIETEPQSDAVGSGSQVTRIGQPADKHRILPSSFTNGHGRAAVGPTGSSVSASSSAPSYSSARRPPSNPSPLDHAHSGPGTRALPSSLMGINKGKHVGPIGIGNGRLSNGVGTSIADGVGRLNSVRPILPRPFIGSHSKPAASYYEDDVQIIGNRTATPNSVRVLPPSMAFRAAANGVDLPSGPILDDRRGADFDESVIYQEALQNLSQPKLEDDLAEGILSVPLLKHQKIALAWMVQKEQSRHCAGGILADDQGLGKTVSTIALIEKQMEEQVRYTSSNQKKSESNTEALNLDEDDSTELGTKSNISVPVDPLEPDCPPPRQASTSQCGPRNTRPTAGTLVVCPASVLKQWANELTDKVTEAGRLSVLVYHGGARTRDPEELTRYDVVVTTYTIVTNEVPKQSTKDANNDEDAEQKNLERHGVSPEFAPNSKKRKQQASDKKKKGKKVKDNDLDSPDAGALSRVRWFRVVLDEAQTIKNHRTQAARACSGLRAKRRWCLSGTPIQNSIDDLYSYFRFLKYEPYSVYNSFASGIKHPISRDSSHGYKKLQAVLKTLLLRRTKDTMINGEPIINLPPKSIGLNKVEFTPEERAFYVRLEERSRQQFKAYAAAGTLKQNYANILLLLLRLRQACDHPLLAQGFKSDTVGRDSFDIARQLPRDLIINLLQRLEGSSAICVICSDPPEDAVVSMCGHVFCYQCVHERLSSDETCPATGCRDSLNTNSIFSESTLKACVSDNAGPSGSATSADPFSDEKQASICKSGYISSKIKTTVDILIQICGESDNAGPYKAIVFSQWTSMLNLLELSLNQYMIQYRRLDGTMTLVARDRAVKNFNTDPEVRVMLMSLKAGNLGLNMVAACHVILLDLWWNPYAEDQAIDRAHRIGQTRPVTVSRLTVQDTVEDRILALQEEKRAMVSSAFGEDKGSGRATRLTIEDLRYLFMV</sequence>
<dbReference type="Proteomes" id="UP000623129">
    <property type="component" value="Unassembled WGS sequence"/>
</dbReference>
<feature type="compositionally biased region" description="Low complexity" evidence="10">
    <location>
        <begin position="62"/>
        <end position="86"/>
    </location>
</feature>
<evidence type="ECO:0000259" key="13">
    <source>
        <dbReference type="PROSITE" id="PS51194"/>
    </source>
</evidence>
<proteinExistence type="inferred from homology"/>
<dbReference type="SUPFAM" id="SSF57850">
    <property type="entry name" value="RING/U-box"/>
    <property type="match status" value="1"/>
</dbReference>
<keyword evidence="2" id="KW-0479">Metal-binding</keyword>
<feature type="region of interest" description="Disordered" evidence="10">
    <location>
        <begin position="1"/>
        <end position="113"/>
    </location>
</feature>
<dbReference type="GO" id="GO:0006281">
    <property type="term" value="P:DNA repair"/>
    <property type="evidence" value="ECO:0007669"/>
    <property type="project" value="TreeGrafter"/>
</dbReference>
<dbReference type="GO" id="GO:0005524">
    <property type="term" value="F:ATP binding"/>
    <property type="evidence" value="ECO:0007669"/>
    <property type="project" value="UniProtKB-KW"/>
</dbReference>
<feature type="region of interest" description="Disordered" evidence="10">
    <location>
        <begin position="296"/>
        <end position="359"/>
    </location>
</feature>
<feature type="domain" description="RING-type" evidence="11">
    <location>
        <begin position="697"/>
        <end position="732"/>
    </location>
</feature>
<dbReference type="Pfam" id="PF13923">
    <property type="entry name" value="zf-C3HC4_2"/>
    <property type="match status" value="1"/>
</dbReference>
<reference evidence="14" key="1">
    <citation type="submission" date="2020-01" db="EMBL/GenBank/DDBJ databases">
        <title>Genome sequence of Kobresia littledalei, the first chromosome-level genome in the family Cyperaceae.</title>
        <authorList>
            <person name="Qu G."/>
        </authorList>
    </citation>
    <scope>NUCLEOTIDE SEQUENCE</scope>
    <source>
        <strain evidence="14">C.B.Clarke</strain>
        <tissue evidence="14">Leaf</tissue>
    </source>
</reference>
<evidence type="ECO:0000256" key="7">
    <source>
        <dbReference type="ARBA" id="ARBA00022833"/>
    </source>
</evidence>
<dbReference type="InterPro" id="IPR038718">
    <property type="entry name" value="SNF2-like_sf"/>
</dbReference>
<dbReference type="InterPro" id="IPR013083">
    <property type="entry name" value="Znf_RING/FYVE/PHD"/>
</dbReference>
<evidence type="ECO:0000256" key="4">
    <source>
        <dbReference type="ARBA" id="ARBA00022771"/>
    </source>
</evidence>
<dbReference type="Pfam" id="PF00271">
    <property type="entry name" value="Helicase_C"/>
    <property type="match status" value="1"/>
</dbReference>
<accession>A0A833QTH2</accession>
<dbReference type="GO" id="GO:0008270">
    <property type="term" value="F:zinc ion binding"/>
    <property type="evidence" value="ECO:0007669"/>
    <property type="project" value="UniProtKB-KW"/>
</dbReference>
<dbReference type="PROSITE" id="PS00518">
    <property type="entry name" value="ZF_RING_1"/>
    <property type="match status" value="1"/>
</dbReference>
<organism evidence="14 15">
    <name type="scientific">Carex littledalei</name>
    <dbReference type="NCBI Taxonomy" id="544730"/>
    <lineage>
        <taxon>Eukaryota</taxon>
        <taxon>Viridiplantae</taxon>
        <taxon>Streptophyta</taxon>
        <taxon>Embryophyta</taxon>
        <taxon>Tracheophyta</taxon>
        <taxon>Spermatophyta</taxon>
        <taxon>Magnoliopsida</taxon>
        <taxon>Liliopsida</taxon>
        <taxon>Poales</taxon>
        <taxon>Cyperaceae</taxon>
        <taxon>Cyperoideae</taxon>
        <taxon>Cariceae</taxon>
        <taxon>Carex</taxon>
        <taxon>Carex subgen. Euthyceras</taxon>
    </lineage>
</organism>